<proteinExistence type="predicted"/>
<dbReference type="PANTHER" id="PTHR37723">
    <property type="entry name" value="PROTEIN FAR-RED ELONGATED HYPOCOTYL 1"/>
    <property type="match status" value="1"/>
</dbReference>
<gene>
    <name evidence="2" type="ORF">KP509_29G057900</name>
</gene>
<dbReference type="GO" id="GO:0009639">
    <property type="term" value="P:response to red or far red light"/>
    <property type="evidence" value="ECO:0007669"/>
    <property type="project" value="InterPro"/>
</dbReference>
<comment type="caution">
    <text evidence="2">The sequence shown here is derived from an EMBL/GenBank/DDBJ whole genome shotgun (WGS) entry which is preliminary data.</text>
</comment>
<dbReference type="GO" id="GO:0016607">
    <property type="term" value="C:nuclear speck"/>
    <property type="evidence" value="ECO:0007669"/>
    <property type="project" value="TreeGrafter"/>
</dbReference>
<organism evidence="2 3">
    <name type="scientific">Ceratopteris richardii</name>
    <name type="common">Triangle waterfern</name>
    <dbReference type="NCBI Taxonomy" id="49495"/>
    <lineage>
        <taxon>Eukaryota</taxon>
        <taxon>Viridiplantae</taxon>
        <taxon>Streptophyta</taxon>
        <taxon>Embryophyta</taxon>
        <taxon>Tracheophyta</taxon>
        <taxon>Polypodiopsida</taxon>
        <taxon>Polypodiidae</taxon>
        <taxon>Polypodiales</taxon>
        <taxon>Pteridineae</taxon>
        <taxon>Pteridaceae</taxon>
        <taxon>Parkerioideae</taxon>
        <taxon>Ceratopteris</taxon>
    </lineage>
</organism>
<dbReference type="GO" id="GO:0061608">
    <property type="term" value="F:nuclear import signal receptor activity"/>
    <property type="evidence" value="ECO:0007669"/>
    <property type="project" value="TreeGrafter"/>
</dbReference>
<dbReference type="OrthoDB" id="1930763at2759"/>
<name>A0A8T2R8Z7_CERRI</name>
<dbReference type="AlphaFoldDB" id="A0A8T2R8Z7"/>
<feature type="region of interest" description="Disordered" evidence="1">
    <location>
        <begin position="1"/>
        <end position="20"/>
    </location>
</feature>
<evidence type="ECO:0000313" key="3">
    <source>
        <dbReference type="Proteomes" id="UP000825935"/>
    </source>
</evidence>
<protein>
    <submittedName>
        <fullName evidence="2">Uncharacterized protein</fullName>
    </submittedName>
</protein>
<accession>A0A8T2R8Z7</accession>
<reference evidence="2" key="1">
    <citation type="submission" date="2021-08" db="EMBL/GenBank/DDBJ databases">
        <title>WGS assembly of Ceratopteris richardii.</title>
        <authorList>
            <person name="Marchant D.B."/>
            <person name="Chen G."/>
            <person name="Jenkins J."/>
            <person name="Shu S."/>
            <person name="Leebens-Mack J."/>
            <person name="Grimwood J."/>
            <person name="Schmutz J."/>
            <person name="Soltis P."/>
            <person name="Soltis D."/>
            <person name="Chen Z.-H."/>
        </authorList>
    </citation>
    <scope>NUCLEOTIDE SEQUENCE</scope>
    <source>
        <strain evidence="2">Whitten #5841</strain>
        <tissue evidence="2">Leaf</tissue>
    </source>
</reference>
<dbReference type="EMBL" id="CM035434">
    <property type="protein sequence ID" value="KAH7292231.1"/>
    <property type="molecule type" value="Genomic_DNA"/>
</dbReference>
<dbReference type="GO" id="GO:0051457">
    <property type="term" value="P:maintenance of protein location in nucleus"/>
    <property type="evidence" value="ECO:0007669"/>
    <property type="project" value="TreeGrafter"/>
</dbReference>
<dbReference type="Proteomes" id="UP000825935">
    <property type="component" value="Chromosome 29"/>
</dbReference>
<evidence type="ECO:0000256" key="1">
    <source>
        <dbReference type="SAM" id="MobiDB-lite"/>
    </source>
</evidence>
<dbReference type="PANTHER" id="PTHR37723:SF1">
    <property type="entry name" value="PROTEIN FAR-RED-ELONGATED HYPOCOTYL 1-LIKE"/>
    <property type="match status" value="1"/>
</dbReference>
<evidence type="ECO:0000313" key="2">
    <source>
        <dbReference type="EMBL" id="KAH7292231.1"/>
    </source>
</evidence>
<dbReference type="InterPro" id="IPR037766">
    <property type="entry name" value="FHY1"/>
</dbReference>
<sequence>MFGESRLPCKKRHHPDGLHLSHSMPKRLLAIPEAAVDSFIDSVHEHISLPASNFIDASHESLGNSASSAVITSEHSTSMCVGHSALSAANVVNSKHTLGVTRSSQTPSDAVSFNPEYSNSARASPTYNGIWMYRSPDSRYEGTACASTSLSAREGAASASGCEWAFSDDGCSEVTDARTSVFPRNPEVVSAAGKPTHVISRREKSSLNPKKGMNEAWLQDEYLDYVLQKRMENKNPDHGKLQRKEHAYTSISHGSSSCASEDALIGTARSRQEVPHTIMPVYYREARGLPVGSGDHDTKEGLDFYDAQTHLESTAVCHSYPFNEEKMEEQSPAYVLSSGRLSLEEEARLGYRAPTIDRDFEEYFSALML</sequence>
<keyword evidence="3" id="KW-1185">Reference proteome</keyword>